<protein>
    <recommendedName>
        <fullName evidence="2">Urease accessory protein UreH-like transmembrane domain-containing protein</fullName>
    </recommendedName>
</protein>
<accession>A0A841HIL6</accession>
<dbReference type="Pfam" id="PF13386">
    <property type="entry name" value="DsbD_2"/>
    <property type="match status" value="1"/>
</dbReference>
<dbReference type="PANTHER" id="PTHR42208">
    <property type="entry name" value="HEAVY METAL TRANSPORTER-RELATED"/>
    <property type="match status" value="1"/>
</dbReference>
<feature type="domain" description="Urease accessory protein UreH-like transmembrane" evidence="2">
    <location>
        <begin position="11"/>
        <end position="220"/>
    </location>
</feature>
<feature type="transmembrane region" description="Helical" evidence="1">
    <location>
        <begin position="59"/>
        <end position="79"/>
    </location>
</feature>
<keyword evidence="4" id="KW-1185">Reference proteome</keyword>
<dbReference type="RefSeq" id="WP_184329888.1">
    <property type="nucleotide sequence ID" value="NZ_JACHHZ010000001.1"/>
</dbReference>
<organism evidence="3 4">
    <name type="scientific">Povalibacter uvarum</name>
    <dbReference type="NCBI Taxonomy" id="732238"/>
    <lineage>
        <taxon>Bacteria</taxon>
        <taxon>Pseudomonadati</taxon>
        <taxon>Pseudomonadota</taxon>
        <taxon>Gammaproteobacteria</taxon>
        <taxon>Steroidobacterales</taxon>
        <taxon>Steroidobacteraceae</taxon>
        <taxon>Povalibacter</taxon>
    </lineage>
</organism>
<dbReference type="InterPro" id="IPR039447">
    <property type="entry name" value="UreH-like_TM_dom"/>
</dbReference>
<reference evidence="3 4" key="1">
    <citation type="submission" date="2020-08" db="EMBL/GenBank/DDBJ databases">
        <title>Genomic Encyclopedia of Type Strains, Phase IV (KMG-IV): sequencing the most valuable type-strain genomes for metagenomic binning, comparative biology and taxonomic classification.</title>
        <authorList>
            <person name="Goeker M."/>
        </authorList>
    </citation>
    <scope>NUCLEOTIDE SEQUENCE [LARGE SCALE GENOMIC DNA]</scope>
    <source>
        <strain evidence="3 4">DSM 26723</strain>
    </source>
</reference>
<dbReference type="Proteomes" id="UP000588068">
    <property type="component" value="Unassembled WGS sequence"/>
</dbReference>
<keyword evidence="1" id="KW-0472">Membrane</keyword>
<proteinExistence type="predicted"/>
<gene>
    <name evidence="3" type="ORF">HNQ60_000986</name>
</gene>
<dbReference type="PANTHER" id="PTHR42208:SF1">
    <property type="entry name" value="HEAVY METAL TRANSPORTER"/>
    <property type="match status" value="1"/>
</dbReference>
<keyword evidence="1" id="KW-1133">Transmembrane helix</keyword>
<comment type="caution">
    <text evidence="3">The sequence shown here is derived from an EMBL/GenBank/DDBJ whole genome shotgun (WGS) entry which is preliminary data.</text>
</comment>
<feature type="transmembrane region" description="Helical" evidence="1">
    <location>
        <begin position="86"/>
        <end position="106"/>
    </location>
</feature>
<evidence type="ECO:0000256" key="1">
    <source>
        <dbReference type="SAM" id="Phobius"/>
    </source>
</evidence>
<feature type="transmembrane region" description="Helical" evidence="1">
    <location>
        <begin position="217"/>
        <end position="238"/>
    </location>
</feature>
<evidence type="ECO:0000313" key="4">
    <source>
        <dbReference type="Proteomes" id="UP000588068"/>
    </source>
</evidence>
<evidence type="ECO:0000313" key="3">
    <source>
        <dbReference type="EMBL" id="MBB6092140.1"/>
    </source>
</evidence>
<dbReference type="EMBL" id="JACHHZ010000001">
    <property type="protein sequence ID" value="MBB6092140.1"/>
    <property type="molecule type" value="Genomic_DNA"/>
</dbReference>
<feature type="transmembrane region" description="Helical" evidence="1">
    <location>
        <begin position="147"/>
        <end position="165"/>
    </location>
</feature>
<name>A0A841HIL6_9GAMM</name>
<sequence length="239" mass="24432">MTEVASISLVAAVLAGLAGSGHCFAMCGGMAGALGMRAAKAETGSARMAHTLLYQTGRLSGYAIAGALCGGLGSSLQLISAGTPLFTALRVGSGILILLVAARLALRWNLLGWLERLGARLWTVIRPVAARSAGRVTKLDSLTLGLLWGWLPCGLVYSMLLFAAMSHDALAGAAIMIAYGLGTMPSMLGTSLFAGQLQNALARPFARAASAALLTGFGLWMIVAAALPGHSIAGLYCLN</sequence>
<evidence type="ECO:0000259" key="2">
    <source>
        <dbReference type="Pfam" id="PF13386"/>
    </source>
</evidence>
<keyword evidence="1" id="KW-0812">Transmembrane</keyword>
<feature type="transmembrane region" description="Helical" evidence="1">
    <location>
        <begin position="177"/>
        <end position="197"/>
    </location>
</feature>
<dbReference type="AlphaFoldDB" id="A0A841HIL6"/>